<reference evidence="2 3" key="1">
    <citation type="journal article" date="2014" name="Genome Announc.">
        <title>Draft Genome Sequence of Magnetospirillum sp. Strain SO-1, a Freshwater Magnetotactic Bacterium Isolated from the Ol'khovka River, Russia.</title>
        <authorList>
            <person name="Grouzdev D.S."/>
            <person name="Dziuba M.V."/>
            <person name="Sukhacheva M.S."/>
            <person name="Mardanov A.V."/>
            <person name="Beletskiy A.V."/>
            <person name="Kuznetsov B.B."/>
            <person name="Skryabin K.G."/>
        </authorList>
    </citation>
    <scope>NUCLEOTIDE SEQUENCE [LARGE SCALE GENOMIC DNA]</scope>
    <source>
        <strain evidence="2 3">SO-1</strain>
    </source>
</reference>
<proteinExistence type="predicted"/>
<dbReference type="EMBL" id="AONQ01000052">
    <property type="protein sequence ID" value="EME68789.1"/>
    <property type="molecule type" value="Genomic_DNA"/>
</dbReference>
<keyword evidence="1" id="KW-0472">Membrane</keyword>
<dbReference type="STRING" id="1244869.H261_16600"/>
<sequence length="162" mass="17850">MDMAQARKPGWWYPYIFVGAFLVVVAVNFVMAYFANSTFSGISTERPYEKGLAFNQTIETARKQEALNWSVDLQVDPADSHGAHVTVTYKDAAGQPVDGMEVKALFVRPTAKGHDREVRLAPTGPGTYATQQQLPLAGVWDMALVATGKDMPYSVNRRIVVP</sequence>
<keyword evidence="1" id="KW-1133">Transmembrane helix</keyword>
<protein>
    <submittedName>
        <fullName evidence="2">Integral membrane protein linked to a cation pump</fullName>
    </submittedName>
</protein>
<evidence type="ECO:0000256" key="1">
    <source>
        <dbReference type="SAM" id="Phobius"/>
    </source>
</evidence>
<accession>M3A8E2</accession>
<dbReference type="RefSeq" id="WP_008619671.1">
    <property type="nucleotide sequence ID" value="NZ_AONQ01000052.1"/>
</dbReference>
<dbReference type="OrthoDB" id="1495896at2"/>
<evidence type="ECO:0000313" key="2">
    <source>
        <dbReference type="EMBL" id="EME68789.1"/>
    </source>
</evidence>
<dbReference type="eggNOG" id="COG5456">
    <property type="taxonomic scope" value="Bacteria"/>
</dbReference>
<dbReference type="InterPro" id="IPR008620">
    <property type="entry name" value="FixH"/>
</dbReference>
<dbReference type="AlphaFoldDB" id="M3A8E2"/>
<dbReference type="PATRIC" id="fig|1244869.3.peg.3332"/>
<dbReference type="PIRSF" id="PIRSF011386">
    <property type="entry name" value="FixH"/>
    <property type="match status" value="1"/>
</dbReference>
<organism evidence="2 3">
    <name type="scientific">Paramagnetospirillum caucaseum</name>
    <dbReference type="NCBI Taxonomy" id="1244869"/>
    <lineage>
        <taxon>Bacteria</taxon>
        <taxon>Pseudomonadati</taxon>
        <taxon>Pseudomonadota</taxon>
        <taxon>Alphaproteobacteria</taxon>
        <taxon>Rhodospirillales</taxon>
        <taxon>Magnetospirillaceae</taxon>
        <taxon>Paramagnetospirillum</taxon>
    </lineage>
</organism>
<feature type="transmembrane region" description="Helical" evidence="1">
    <location>
        <begin position="12"/>
        <end position="35"/>
    </location>
</feature>
<keyword evidence="1" id="KW-0812">Transmembrane</keyword>
<name>M3A8E2_9PROT</name>
<keyword evidence="3" id="KW-1185">Reference proteome</keyword>
<dbReference type="InterPro" id="IPR018037">
    <property type="entry name" value="FixH_proteobacterial"/>
</dbReference>
<evidence type="ECO:0000313" key="3">
    <source>
        <dbReference type="Proteomes" id="UP000011744"/>
    </source>
</evidence>
<gene>
    <name evidence="2" type="ORF">H261_16600</name>
</gene>
<dbReference type="Proteomes" id="UP000011744">
    <property type="component" value="Unassembled WGS sequence"/>
</dbReference>
<comment type="caution">
    <text evidence="2">The sequence shown here is derived from an EMBL/GenBank/DDBJ whole genome shotgun (WGS) entry which is preliminary data.</text>
</comment>
<dbReference type="Pfam" id="PF05751">
    <property type="entry name" value="FixH"/>
    <property type="match status" value="1"/>
</dbReference>